<reference evidence="1 2" key="1">
    <citation type="submission" date="2016-08" db="EMBL/GenBank/DDBJ databases">
        <title>Complete genome sequence of Flavobacterium johnsoniae strain GSE09, a volatile-producing biocontrol agent isolated from cucumber (Cucumis sativus).</title>
        <authorList>
            <person name="Jeong J.-J."/>
            <person name="Oh J.Y."/>
            <person name="Jim Y.J."/>
            <person name="Sang M.K."/>
            <person name="Kim K.D."/>
        </authorList>
    </citation>
    <scope>NUCLEOTIDE SEQUENCE [LARGE SCALE GENOMIC DNA]</scope>
    <source>
        <strain evidence="1 2">GSE09</strain>
    </source>
</reference>
<gene>
    <name evidence="1" type="ORF">BB050_02179</name>
</gene>
<organism evidence="1 2">
    <name type="scientific">Flavobacterium anhuiense</name>
    <dbReference type="NCBI Taxonomy" id="459526"/>
    <lineage>
        <taxon>Bacteria</taxon>
        <taxon>Pseudomonadati</taxon>
        <taxon>Bacteroidota</taxon>
        <taxon>Flavobacteriia</taxon>
        <taxon>Flavobacteriales</taxon>
        <taxon>Flavobacteriaceae</taxon>
        <taxon>Flavobacterium</taxon>
    </lineage>
</organism>
<evidence type="ECO:0000313" key="2">
    <source>
        <dbReference type="Proteomes" id="UP000093276"/>
    </source>
</evidence>
<sequence>MIAGSNILVFSVKFFNYEKLIKEELISMGANVDLFDERPSNSFYSKAVIRMKKDFYKKTINRYFNAIIDKIKDNQYDYFLLIKGESTPSFFLNFLKKNNPNIKLIYYTYDSFKNNPNGLENLVYFDKKFTFDKNDSKKYDLSFRPLFFASDYSKIGAQKSSGQYDISFIGTAHSDRYSLSQIVSKWCDNNKLKMFNFYYSPSKILFALKKMTDKEFMKFDKDKISFKSLSHNEIIEIYKNSKAILDINHPGQDGLTMRTFETLGSARKLLTTNPNITSYPFYNTNNIYIINRDNPKIDQDFFSTEFKPIEEKMYYSMSLRGWLEELFEKESTIWS</sequence>
<dbReference type="AlphaFoldDB" id="A0AAC9GI85"/>
<dbReference type="KEGG" id="fjg:BB050_02179"/>
<name>A0AAC9GI85_9FLAO</name>
<protein>
    <recommendedName>
        <fullName evidence="3">Lipopolysaccharide biosynthesis protein</fullName>
    </recommendedName>
</protein>
<accession>A0AAC9GI85</accession>
<evidence type="ECO:0008006" key="3">
    <source>
        <dbReference type="Google" id="ProtNLM"/>
    </source>
</evidence>
<dbReference type="EMBL" id="CP016907">
    <property type="protein sequence ID" value="AOC95295.1"/>
    <property type="molecule type" value="Genomic_DNA"/>
</dbReference>
<dbReference type="RefSeq" id="WP_066033556.1">
    <property type="nucleotide sequence ID" value="NZ_CP016907.1"/>
</dbReference>
<proteinExistence type="predicted"/>
<evidence type="ECO:0000313" key="1">
    <source>
        <dbReference type="EMBL" id="AOC95295.1"/>
    </source>
</evidence>
<dbReference type="Proteomes" id="UP000093276">
    <property type="component" value="Chromosome"/>
</dbReference>
<dbReference type="GeneID" id="32308058"/>